<accession>R9A332</accession>
<protein>
    <submittedName>
        <fullName evidence="1">Uncharacterized protein</fullName>
    </submittedName>
</protein>
<comment type="caution">
    <text evidence="1">The sequence shown here is derived from an EMBL/GenBank/DDBJ whole genome shotgun (WGS) entry which is preliminary data.</text>
</comment>
<dbReference type="AlphaFoldDB" id="R9A332"/>
<name>R9A332_9LEPT</name>
<gene>
    <name evidence="1" type="ORF">LEP1GSC195_3002</name>
</gene>
<organism evidence="1 2">
    <name type="scientific">Leptospira wolbachii serovar Codice str. CDC</name>
    <dbReference type="NCBI Taxonomy" id="1218599"/>
    <lineage>
        <taxon>Bacteria</taxon>
        <taxon>Pseudomonadati</taxon>
        <taxon>Spirochaetota</taxon>
        <taxon>Spirochaetia</taxon>
        <taxon>Leptospirales</taxon>
        <taxon>Leptospiraceae</taxon>
        <taxon>Leptospira</taxon>
    </lineage>
</organism>
<dbReference type="EMBL" id="AOGZ02000014">
    <property type="protein sequence ID" value="EOQ96394.1"/>
    <property type="molecule type" value="Genomic_DNA"/>
</dbReference>
<dbReference type="Proteomes" id="UP000013984">
    <property type="component" value="Unassembled WGS sequence"/>
</dbReference>
<sequence>MTLENFSSRLNSIGNYEEFPLGRPKLAKKGEFRLILIKSRLNLINLVHNRAQKLPIKDRIPEEGHKKTLRRGSSFVFPKSKKGILVSIWSLCNSIFY</sequence>
<evidence type="ECO:0000313" key="2">
    <source>
        <dbReference type="Proteomes" id="UP000013984"/>
    </source>
</evidence>
<reference evidence="1" key="1">
    <citation type="submission" date="2013-04" db="EMBL/GenBank/DDBJ databases">
        <authorList>
            <person name="Harkins D.M."/>
            <person name="Durkin A.S."/>
            <person name="Brinkac L.M."/>
            <person name="Haft D.H."/>
            <person name="Selengut J.D."/>
            <person name="Sanka R."/>
            <person name="DePew J."/>
            <person name="Purushe J."/>
            <person name="Galloway R.L."/>
            <person name="Vinetz J.M."/>
            <person name="Sutton G.G."/>
            <person name="Nierman W.C."/>
            <person name="Fouts D.E."/>
        </authorList>
    </citation>
    <scope>NUCLEOTIDE SEQUENCE [LARGE SCALE GENOMIC DNA]</scope>
    <source>
        <strain evidence="1">CDC</strain>
    </source>
</reference>
<proteinExistence type="predicted"/>
<evidence type="ECO:0000313" key="1">
    <source>
        <dbReference type="EMBL" id="EOQ96394.1"/>
    </source>
</evidence>
<keyword evidence="2" id="KW-1185">Reference proteome</keyword>